<dbReference type="AlphaFoldDB" id="A0A1Y1VE18"/>
<gene>
    <name evidence="1" type="ORF">BCR36DRAFT_349794</name>
</gene>
<sequence>MGKGARVNKVKKNTLKENRRSRSAFRARSGIASHQAATKGVTVSEVLNNDVMLENKNKKTSDIVKDLLKVNPVNSTRIGKNRALMRSKTLTKKKLRQAVKAKRNDIGRLIAKGVLVADSDMSVDLATEAMQQDDQANAFATEIKPARLNRSGPNVLEFRDASELSSTGTTLGEPTYV</sequence>
<dbReference type="EMBL" id="MCFH01000014">
    <property type="protein sequence ID" value="ORX53024.1"/>
    <property type="molecule type" value="Genomic_DNA"/>
</dbReference>
<reference evidence="1 2" key="1">
    <citation type="submission" date="2016-08" db="EMBL/GenBank/DDBJ databases">
        <title>Genomes of anaerobic fungi encode conserved fungal cellulosomes for biomass hydrolysis.</title>
        <authorList>
            <consortium name="DOE Joint Genome Institute"/>
            <person name="Haitjema C.H."/>
            <person name="Gilmore S.P."/>
            <person name="Henske J.K."/>
            <person name="Solomon K.V."/>
            <person name="De Groot R."/>
            <person name="Kuo A."/>
            <person name="Mondo S.J."/>
            <person name="Salamov A.A."/>
            <person name="Labutti K."/>
            <person name="Zhao Z."/>
            <person name="Chiniquy J."/>
            <person name="Barry K."/>
            <person name="Brewer H.M."/>
            <person name="Purvine S.O."/>
            <person name="Wright A.T."/>
            <person name="Boxma B."/>
            <person name="Van Alen T."/>
            <person name="Hackstein J.H."/>
            <person name="Baker S.E."/>
            <person name="Grigoriev I.V."/>
            <person name="O'Malley M.A."/>
        </authorList>
    </citation>
    <scope>NUCLEOTIDE SEQUENCE [LARGE SCALE GENOMIC DNA]</scope>
    <source>
        <strain evidence="2">finn</strain>
    </source>
</reference>
<evidence type="ECO:0000313" key="1">
    <source>
        <dbReference type="EMBL" id="ORX53024.1"/>
    </source>
</evidence>
<accession>A0A1Y1VE18</accession>
<organism evidence="1 2">
    <name type="scientific">Piromyces finnis</name>
    <dbReference type="NCBI Taxonomy" id="1754191"/>
    <lineage>
        <taxon>Eukaryota</taxon>
        <taxon>Fungi</taxon>
        <taxon>Fungi incertae sedis</taxon>
        <taxon>Chytridiomycota</taxon>
        <taxon>Chytridiomycota incertae sedis</taxon>
        <taxon>Neocallimastigomycetes</taxon>
        <taxon>Neocallimastigales</taxon>
        <taxon>Neocallimastigaceae</taxon>
        <taxon>Piromyces</taxon>
    </lineage>
</organism>
<evidence type="ECO:0000313" key="2">
    <source>
        <dbReference type="Proteomes" id="UP000193719"/>
    </source>
</evidence>
<proteinExistence type="predicted"/>
<reference evidence="1 2" key="2">
    <citation type="submission" date="2016-08" db="EMBL/GenBank/DDBJ databases">
        <title>Pervasive Adenine N6-methylation of Active Genes in Fungi.</title>
        <authorList>
            <consortium name="DOE Joint Genome Institute"/>
            <person name="Mondo S.J."/>
            <person name="Dannebaum R.O."/>
            <person name="Kuo R.C."/>
            <person name="Labutti K."/>
            <person name="Haridas S."/>
            <person name="Kuo A."/>
            <person name="Salamov A."/>
            <person name="Ahrendt S.R."/>
            <person name="Lipzen A."/>
            <person name="Sullivan W."/>
            <person name="Andreopoulos W.B."/>
            <person name="Clum A."/>
            <person name="Lindquist E."/>
            <person name="Daum C."/>
            <person name="Ramamoorthy G.K."/>
            <person name="Gryganskyi A."/>
            <person name="Culley D."/>
            <person name="Magnuson J.K."/>
            <person name="James T.Y."/>
            <person name="O'Malley M.A."/>
            <person name="Stajich J.E."/>
            <person name="Spatafora J.W."/>
            <person name="Visel A."/>
            <person name="Grigoriev I.V."/>
        </authorList>
    </citation>
    <scope>NUCLEOTIDE SEQUENCE [LARGE SCALE GENOMIC DNA]</scope>
    <source>
        <strain evidence="2">finn</strain>
    </source>
</reference>
<dbReference type="OrthoDB" id="2134617at2759"/>
<protein>
    <submittedName>
        <fullName evidence="1">Uncharacterized protein</fullName>
    </submittedName>
</protein>
<dbReference type="Proteomes" id="UP000193719">
    <property type="component" value="Unassembled WGS sequence"/>
</dbReference>
<name>A0A1Y1VE18_9FUNG</name>
<keyword evidence="2" id="KW-1185">Reference proteome</keyword>
<comment type="caution">
    <text evidence="1">The sequence shown here is derived from an EMBL/GenBank/DDBJ whole genome shotgun (WGS) entry which is preliminary data.</text>
</comment>